<dbReference type="Proteomes" id="UP001597185">
    <property type="component" value="Unassembled WGS sequence"/>
</dbReference>
<accession>A0ABD6BYI3</accession>
<dbReference type="EMBL" id="JBHUDB010000002">
    <property type="protein sequence ID" value="MFD1570134.1"/>
    <property type="molecule type" value="Genomic_DNA"/>
</dbReference>
<comment type="caution">
    <text evidence="2">The sequence shown here is derived from an EMBL/GenBank/DDBJ whole genome shotgun (WGS) entry which is preliminary data.</text>
</comment>
<proteinExistence type="predicted"/>
<sequence length="456" mass="51545">MSDRHASIDQLLTGDGITTESELRSAIWCGDPRVFENHDGKTITQAAKHLTWGGFDFTRLDVDDLSRRSRVLEEVNNTALAVLGPDGNVYQLGDTVRAEVQKPRHGWGRRPDPDETATYETELTRVSELGVSLSFDPTYSNSSGKSASAKPGRDPLELLSRSDLDEYRERLTEGTDIDIPKEVNGWTLSETDEYDRDTNHLQNNLITKIQWCNGESTYITAKWRGGYNCFYLTAPIPGTLTDANQGENDYLYEIDVPQRVVTSREIISLAVEAMESLNPAHFQSAYDLRDADEIDSLRDQRYGPAPVSFPRQLGDWTRESIHPYEVVYANSREMCPWDGYQVKIDMHGGVIVKNEADNVVHDRRLVERYFPNGEPYPANIDTHDYVGESRDMFDENWYYGVAFMAQSSKARPDHTTLETLEEHTPASVSLMTFDHGLSTNATASQDRENGNLFAYS</sequence>
<evidence type="ECO:0000313" key="2">
    <source>
        <dbReference type="EMBL" id="MFD1570134.1"/>
    </source>
</evidence>
<name>A0ABD6BYI3_9EURY</name>
<dbReference type="AlphaFoldDB" id="A0ABD6BYI3"/>
<evidence type="ECO:0000256" key="1">
    <source>
        <dbReference type="SAM" id="MobiDB-lite"/>
    </source>
</evidence>
<evidence type="ECO:0000313" key="3">
    <source>
        <dbReference type="Proteomes" id="UP001597185"/>
    </source>
</evidence>
<reference evidence="2 3" key="1">
    <citation type="journal article" date="2019" name="Int. J. Syst. Evol. Microbiol.">
        <title>The Global Catalogue of Microorganisms (GCM) 10K type strain sequencing project: providing services to taxonomists for standard genome sequencing and annotation.</title>
        <authorList>
            <consortium name="The Broad Institute Genomics Platform"/>
            <consortium name="The Broad Institute Genome Sequencing Center for Infectious Disease"/>
            <person name="Wu L."/>
            <person name="Ma J."/>
        </authorList>
    </citation>
    <scope>NUCLEOTIDE SEQUENCE [LARGE SCALE GENOMIC DNA]</scope>
    <source>
        <strain evidence="2 3">CGMCC 1.12689</strain>
    </source>
</reference>
<feature type="compositionally biased region" description="Polar residues" evidence="1">
    <location>
        <begin position="137"/>
        <end position="146"/>
    </location>
</feature>
<dbReference type="RefSeq" id="WP_256418038.1">
    <property type="nucleotide sequence ID" value="NZ_JANHDL010000004.1"/>
</dbReference>
<organism evidence="2 3">
    <name type="scientific">Halorubrum laminariae</name>
    <dbReference type="NCBI Taxonomy" id="1433523"/>
    <lineage>
        <taxon>Archaea</taxon>
        <taxon>Methanobacteriati</taxon>
        <taxon>Methanobacteriota</taxon>
        <taxon>Stenosarchaea group</taxon>
        <taxon>Halobacteria</taxon>
        <taxon>Halobacteriales</taxon>
        <taxon>Haloferacaceae</taxon>
        <taxon>Halorubrum</taxon>
    </lineage>
</organism>
<gene>
    <name evidence="2" type="ORF">ACFR9T_05980</name>
</gene>
<protein>
    <submittedName>
        <fullName evidence="2">Uncharacterized protein</fullName>
    </submittedName>
</protein>
<feature type="region of interest" description="Disordered" evidence="1">
    <location>
        <begin position="137"/>
        <end position="156"/>
    </location>
</feature>
<keyword evidence="3" id="KW-1185">Reference proteome</keyword>